<dbReference type="GO" id="GO:0016747">
    <property type="term" value="F:acyltransferase activity, transferring groups other than amino-acyl groups"/>
    <property type="evidence" value="ECO:0007669"/>
    <property type="project" value="InterPro"/>
</dbReference>
<name>A0A660L1G4_9ACTN</name>
<feature type="domain" description="N-acetyltransferase" evidence="3">
    <location>
        <begin position="2"/>
        <end position="153"/>
    </location>
</feature>
<reference evidence="4 5" key="1">
    <citation type="submission" date="2018-10" db="EMBL/GenBank/DDBJ databases">
        <title>Genomic Encyclopedia of Archaeal and Bacterial Type Strains, Phase II (KMG-II): from individual species to whole genera.</title>
        <authorList>
            <person name="Goeker M."/>
        </authorList>
    </citation>
    <scope>NUCLEOTIDE SEQUENCE [LARGE SCALE GENOMIC DNA]</scope>
    <source>
        <strain evidence="4 5">DSM 14954</strain>
    </source>
</reference>
<evidence type="ECO:0000256" key="1">
    <source>
        <dbReference type="ARBA" id="ARBA00022679"/>
    </source>
</evidence>
<protein>
    <submittedName>
        <fullName evidence="4">Acetyltransferase (GNAT) family protein</fullName>
    </submittedName>
</protein>
<dbReference type="EMBL" id="RBIL01000002">
    <property type="protein sequence ID" value="RKQ87787.1"/>
    <property type="molecule type" value="Genomic_DNA"/>
</dbReference>
<feature type="domain" description="N-acetyltransferase" evidence="3">
    <location>
        <begin position="144"/>
        <end position="282"/>
    </location>
</feature>
<dbReference type="InterPro" id="IPR000182">
    <property type="entry name" value="GNAT_dom"/>
</dbReference>
<keyword evidence="5" id="KW-1185">Reference proteome</keyword>
<dbReference type="PANTHER" id="PTHR43877">
    <property type="entry name" value="AMINOALKYLPHOSPHONATE N-ACETYLTRANSFERASE-RELATED-RELATED"/>
    <property type="match status" value="1"/>
</dbReference>
<keyword evidence="1 4" id="KW-0808">Transferase</keyword>
<dbReference type="OrthoDB" id="9799092at2"/>
<evidence type="ECO:0000256" key="2">
    <source>
        <dbReference type="ARBA" id="ARBA00023315"/>
    </source>
</evidence>
<dbReference type="CDD" id="cd04301">
    <property type="entry name" value="NAT_SF"/>
    <property type="match status" value="1"/>
</dbReference>
<comment type="caution">
    <text evidence="4">The sequence shown here is derived from an EMBL/GenBank/DDBJ whole genome shotgun (WGS) entry which is preliminary data.</text>
</comment>
<sequence length="282" mass="31083">MIRLRPATEADAARAAELVIAVDVAEMGEPDYSLEDLRDEWAEPGFELEYDAIVVEADGDVIGYAHFRSGDLLAVVDPAREGEGAGTALLEWAERRARERGETRLRQGIGSRATAARALLEAHGFAVVRSYYRLERDLADEGEPAFRALDPADALFAVYDAAFSRIPDYVHRPEDAWTARHLHAHNLDPATSRVEPGKGFTLVRRWDDGVAYVELLAVHPDHAGHGLGGALLRATFAAAAANGYTRVTLNVASDNPNALRLYERVGMSQRWRIDDYHKALPD</sequence>
<evidence type="ECO:0000259" key="3">
    <source>
        <dbReference type="PROSITE" id="PS51186"/>
    </source>
</evidence>
<dbReference type="Gene3D" id="3.40.630.30">
    <property type="match status" value="1"/>
</dbReference>
<dbReference type="InterPro" id="IPR050832">
    <property type="entry name" value="Bact_Acetyltransf"/>
</dbReference>
<gene>
    <name evidence="4" type="ORF">C8N24_5816</name>
</gene>
<dbReference type="SUPFAM" id="SSF55729">
    <property type="entry name" value="Acyl-CoA N-acyltransferases (Nat)"/>
    <property type="match status" value="2"/>
</dbReference>
<dbReference type="InterPro" id="IPR016181">
    <property type="entry name" value="Acyl_CoA_acyltransferase"/>
</dbReference>
<organism evidence="4 5">
    <name type="scientific">Solirubrobacter pauli</name>
    <dbReference type="NCBI Taxonomy" id="166793"/>
    <lineage>
        <taxon>Bacteria</taxon>
        <taxon>Bacillati</taxon>
        <taxon>Actinomycetota</taxon>
        <taxon>Thermoleophilia</taxon>
        <taxon>Solirubrobacterales</taxon>
        <taxon>Solirubrobacteraceae</taxon>
        <taxon>Solirubrobacter</taxon>
    </lineage>
</organism>
<keyword evidence="2" id="KW-0012">Acyltransferase</keyword>
<dbReference type="PROSITE" id="PS51186">
    <property type="entry name" value="GNAT"/>
    <property type="match status" value="2"/>
</dbReference>
<evidence type="ECO:0000313" key="5">
    <source>
        <dbReference type="Proteomes" id="UP000278962"/>
    </source>
</evidence>
<evidence type="ECO:0000313" key="4">
    <source>
        <dbReference type="EMBL" id="RKQ87787.1"/>
    </source>
</evidence>
<dbReference type="RefSeq" id="WP_121256651.1">
    <property type="nucleotide sequence ID" value="NZ_RBIL01000002.1"/>
</dbReference>
<proteinExistence type="predicted"/>
<dbReference type="AlphaFoldDB" id="A0A660L1G4"/>
<dbReference type="Proteomes" id="UP000278962">
    <property type="component" value="Unassembled WGS sequence"/>
</dbReference>
<accession>A0A660L1G4</accession>
<dbReference type="Pfam" id="PF00583">
    <property type="entry name" value="Acetyltransf_1"/>
    <property type="match status" value="2"/>
</dbReference>